<evidence type="ECO:0000256" key="1">
    <source>
        <dbReference type="SAM" id="Phobius"/>
    </source>
</evidence>
<evidence type="ECO:0000313" key="4">
    <source>
        <dbReference type="Proteomes" id="UP000601223"/>
    </source>
</evidence>
<evidence type="ECO:0000259" key="2">
    <source>
        <dbReference type="Pfam" id="PF10756"/>
    </source>
</evidence>
<keyword evidence="4" id="KW-1185">Reference proteome</keyword>
<proteinExistence type="predicted"/>
<feature type="domain" description="Low molecular weight protein antigen 6 PH" evidence="2">
    <location>
        <begin position="69"/>
        <end position="114"/>
    </location>
</feature>
<sequence length="167" mass="18816">MHDVAVRRRWRRPYSLDNGLGIVASWLFVLGTGSLFCLIDLLAGGRRFGVYAVCWLLTGAVVRAGLVGLFVSDGAVRVRRFWRTYTMPWHEVRTVEMRPRAPWGHQGIRIVTSRHEVIDTPVLSAPPGPWRPALHAQQRGGPVSRMLPPHEFEQVMTLLKRRSGGTA</sequence>
<feature type="transmembrane region" description="Helical" evidence="1">
    <location>
        <begin position="48"/>
        <end position="71"/>
    </location>
</feature>
<comment type="caution">
    <text evidence="3">The sequence shown here is derived from an EMBL/GenBank/DDBJ whole genome shotgun (WGS) entry which is preliminary data.</text>
</comment>
<dbReference type="Proteomes" id="UP000601223">
    <property type="component" value="Unassembled WGS sequence"/>
</dbReference>
<dbReference type="AlphaFoldDB" id="A0A8J3JTM5"/>
<organism evidence="3 4">
    <name type="scientific">Catellatospora bangladeshensis</name>
    <dbReference type="NCBI Taxonomy" id="310355"/>
    <lineage>
        <taxon>Bacteria</taxon>
        <taxon>Bacillati</taxon>
        <taxon>Actinomycetota</taxon>
        <taxon>Actinomycetes</taxon>
        <taxon>Micromonosporales</taxon>
        <taxon>Micromonosporaceae</taxon>
        <taxon>Catellatospora</taxon>
    </lineage>
</organism>
<gene>
    <name evidence="3" type="ORF">Cba03nite_49030</name>
</gene>
<keyword evidence="1" id="KW-1133">Transmembrane helix</keyword>
<evidence type="ECO:0000313" key="3">
    <source>
        <dbReference type="EMBL" id="GIF83554.1"/>
    </source>
</evidence>
<keyword evidence="1" id="KW-0812">Transmembrane</keyword>
<dbReference type="Pfam" id="PF10756">
    <property type="entry name" value="bPH_6"/>
    <property type="match status" value="1"/>
</dbReference>
<protein>
    <recommendedName>
        <fullName evidence="2">Low molecular weight protein antigen 6 PH domain-containing protein</fullName>
    </recommendedName>
</protein>
<dbReference type="EMBL" id="BONF01000029">
    <property type="protein sequence ID" value="GIF83554.1"/>
    <property type="molecule type" value="Genomic_DNA"/>
</dbReference>
<feature type="transmembrane region" description="Helical" evidence="1">
    <location>
        <begin position="20"/>
        <end position="42"/>
    </location>
</feature>
<reference evidence="3 4" key="1">
    <citation type="submission" date="2021-01" db="EMBL/GenBank/DDBJ databases">
        <title>Whole genome shotgun sequence of Catellatospora bangladeshensis NBRC 107357.</title>
        <authorList>
            <person name="Komaki H."/>
            <person name="Tamura T."/>
        </authorList>
    </citation>
    <scope>NUCLEOTIDE SEQUENCE [LARGE SCALE GENOMIC DNA]</scope>
    <source>
        <strain evidence="3 4">NBRC 107357</strain>
    </source>
</reference>
<name>A0A8J3JTM5_9ACTN</name>
<accession>A0A8J3JTM5</accession>
<dbReference type="InterPro" id="IPR019692">
    <property type="entry name" value="CFP-6_PH"/>
</dbReference>
<keyword evidence="1" id="KW-0472">Membrane</keyword>